<feature type="domain" description="Cyclic nucleotide-binding" evidence="5">
    <location>
        <begin position="584"/>
        <end position="684"/>
    </location>
</feature>
<evidence type="ECO:0000256" key="3">
    <source>
        <dbReference type="ARBA" id="ARBA00022989"/>
    </source>
</evidence>
<keyword evidence="4" id="KW-0472">Membrane</keyword>
<protein>
    <submittedName>
        <fullName evidence="7">Sulfate permease</fullName>
    </submittedName>
</protein>
<dbReference type="CDD" id="cd00038">
    <property type="entry name" value="CAP_ED"/>
    <property type="match status" value="1"/>
</dbReference>
<dbReference type="InterPro" id="IPR052706">
    <property type="entry name" value="Membrane-Transporter-like"/>
</dbReference>
<name>A0A0W0YDE0_9GAMM</name>
<dbReference type="InterPro" id="IPR002645">
    <property type="entry name" value="STAS_dom"/>
</dbReference>
<dbReference type="InterPro" id="IPR000595">
    <property type="entry name" value="cNMP-bd_dom"/>
</dbReference>
<evidence type="ECO:0000313" key="8">
    <source>
        <dbReference type="Proteomes" id="UP000054621"/>
    </source>
</evidence>
<evidence type="ECO:0000259" key="6">
    <source>
        <dbReference type="PROSITE" id="PS50801"/>
    </source>
</evidence>
<dbReference type="InterPro" id="IPR011547">
    <property type="entry name" value="SLC26A/SulP_dom"/>
</dbReference>
<proteinExistence type="predicted"/>
<dbReference type="PATRIC" id="fig|28087.4.peg.3679"/>
<dbReference type="AlphaFoldDB" id="A0A0W0YDE0"/>
<dbReference type="GO" id="GO:0016020">
    <property type="term" value="C:membrane"/>
    <property type="evidence" value="ECO:0007669"/>
    <property type="project" value="UniProtKB-SubCell"/>
</dbReference>
<evidence type="ECO:0000313" key="7">
    <source>
        <dbReference type="EMBL" id="KTD54606.1"/>
    </source>
</evidence>
<accession>A0A0W0YDE0</accession>
<dbReference type="PANTHER" id="PTHR43310">
    <property type="entry name" value="SULFATE TRANSPORTER YBAR-RELATED"/>
    <property type="match status" value="1"/>
</dbReference>
<dbReference type="Gene3D" id="2.60.120.10">
    <property type="entry name" value="Jelly Rolls"/>
    <property type="match status" value="1"/>
</dbReference>
<dbReference type="RefSeq" id="WP_027271499.1">
    <property type="nucleotide sequence ID" value="NZ_CAAAJE010000018.1"/>
</dbReference>
<dbReference type="EMBL" id="LNYV01000037">
    <property type="protein sequence ID" value="KTD54606.1"/>
    <property type="molecule type" value="Genomic_DNA"/>
</dbReference>
<dbReference type="SUPFAM" id="SSF51206">
    <property type="entry name" value="cAMP-binding domain-like"/>
    <property type="match status" value="1"/>
</dbReference>
<evidence type="ECO:0000256" key="1">
    <source>
        <dbReference type="ARBA" id="ARBA00004141"/>
    </source>
</evidence>
<sequence length="724" mass="81276">MSKPKKKKNPVITKDIVAGVLSGFVMAIIAIAVSALVFKGRLSLYLSLGISCIFIGSIVVNLLCSCFSSISFSISRPEPAVGAILAIVFAHIAAQPLTEKSLFSTLIVTLMLVSLMVGCTMFFLGYLRLGQAVRFLPYPVLGGVIVGSAWIIARSSLRLISHDLSIQSTLHAQTIIQLSLAFGLALLLLFYKRFWVLPLSVVLLSLLIQIFLYLNQVSPAEAIKSGWLLSTFTSTFIFNALDFSMLGQIDWNIIVHQFGYIMGLIGLIIVLLLLNISGIETAEKLNTDVEHELKIAGIANILGGLFFAFPCNLSLSGTLFNRNVGATSHISGIIASGVCLAILFFNSSIISYLPIPVIVGLLLSIAFKLMHDWLYNGWYELPHMDYLILISIVFIISIFGFLPGIFIGLVITCISFVIRYAKIDAIKYSITEDYYHSNVIRPFYEQKWLMENGHKILIFKLQGYLFFGSTKLLLDRISHLIAEKKQKFQFLIFDFQLVNGLDSSANFNFIRLQQLIRSINLELIFTHCSQFLIDQFYRQRVLNKHSKILLFPDIDQGLEWCEQELLKQLPQELKPTGKSIIVNTLNQLIPNEHQQQFFAQYLEKFEIKVGEYLFRQGEPSDSICFIESGEVSIFLKSNDREIRLAKSGAGTIIGEIGFYLGTSRTASVRAEKECSFYKLAQNALIDFEKLYPEAALIFHKKISATLAQRLTQANYLIQILSMED</sequence>
<organism evidence="7 8">
    <name type="scientific">Legionella sainthelensi</name>
    <dbReference type="NCBI Taxonomy" id="28087"/>
    <lineage>
        <taxon>Bacteria</taxon>
        <taxon>Pseudomonadati</taxon>
        <taxon>Pseudomonadota</taxon>
        <taxon>Gammaproteobacteria</taxon>
        <taxon>Legionellales</taxon>
        <taxon>Legionellaceae</taxon>
        <taxon>Legionella</taxon>
    </lineage>
</organism>
<gene>
    <name evidence="7" type="ORF">Lsai_3428</name>
</gene>
<evidence type="ECO:0000256" key="4">
    <source>
        <dbReference type="ARBA" id="ARBA00023136"/>
    </source>
</evidence>
<dbReference type="Pfam" id="PF01740">
    <property type="entry name" value="STAS"/>
    <property type="match status" value="1"/>
</dbReference>
<reference evidence="7 8" key="1">
    <citation type="submission" date="2015-11" db="EMBL/GenBank/DDBJ databases">
        <title>Genomic analysis of 38 Legionella species identifies large and diverse effector repertoires.</title>
        <authorList>
            <person name="Burstein D."/>
            <person name="Amaro F."/>
            <person name="Zusman T."/>
            <person name="Lifshitz Z."/>
            <person name="Cohen O."/>
            <person name="Gilbert J.A."/>
            <person name="Pupko T."/>
            <person name="Shuman H.A."/>
            <person name="Segal G."/>
        </authorList>
    </citation>
    <scope>NUCLEOTIDE SEQUENCE [LARGE SCALE GENOMIC DNA]</scope>
    <source>
        <strain evidence="7 8">Mt.St.Helens-4</strain>
    </source>
</reference>
<dbReference type="OrthoDB" id="9771198at2"/>
<comment type="subcellular location">
    <subcellularLocation>
        <location evidence="1">Membrane</location>
        <topology evidence="1">Multi-pass membrane protein</topology>
    </subcellularLocation>
</comment>
<dbReference type="PROSITE" id="PS50801">
    <property type="entry name" value="STAS"/>
    <property type="match status" value="1"/>
</dbReference>
<evidence type="ECO:0000259" key="5">
    <source>
        <dbReference type="PROSITE" id="PS50042"/>
    </source>
</evidence>
<keyword evidence="3" id="KW-1133">Transmembrane helix</keyword>
<comment type="caution">
    <text evidence="7">The sequence shown here is derived from an EMBL/GenBank/DDBJ whole genome shotgun (WGS) entry which is preliminary data.</text>
</comment>
<dbReference type="Pfam" id="PF00916">
    <property type="entry name" value="Sulfate_transp"/>
    <property type="match status" value="1"/>
</dbReference>
<dbReference type="PROSITE" id="PS50042">
    <property type="entry name" value="CNMP_BINDING_3"/>
    <property type="match status" value="1"/>
</dbReference>
<dbReference type="STRING" id="28087.Lsai_3428"/>
<dbReference type="SUPFAM" id="SSF52091">
    <property type="entry name" value="SpoIIaa-like"/>
    <property type="match status" value="1"/>
</dbReference>
<dbReference type="InterPro" id="IPR036513">
    <property type="entry name" value="STAS_dom_sf"/>
</dbReference>
<feature type="domain" description="STAS" evidence="6">
    <location>
        <begin position="456"/>
        <end position="561"/>
    </location>
</feature>
<keyword evidence="2" id="KW-0812">Transmembrane</keyword>
<dbReference type="PANTHER" id="PTHR43310:SF2">
    <property type="entry name" value="SLC26A_SULP TRANSPORTER DOMAIN-CONTAINING PROTEIN"/>
    <property type="match status" value="1"/>
</dbReference>
<dbReference type="Pfam" id="PF00027">
    <property type="entry name" value="cNMP_binding"/>
    <property type="match status" value="1"/>
</dbReference>
<evidence type="ECO:0000256" key="2">
    <source>
        <dbReference type="ARBA" id="ARBA00022692"/>
    </source>
</evidence>
<dbReference type="InterPro" id="IPR014710">
    <property type="entry name" value="RmlC-like_jellyroll"/>
</dbReference>
<dbReference type="CDD" id="cd07042">
    <property type="entry name" value="STAS_SulP_like_sulfate_transporter"/>
    <property type="match status" value="1"/>
</dbReference>
<dbReference type="SMART" id="SM00100">
    <property type="entry name" value="cNMP"/>
    <property type="match status" value="1"/>
</dbReference>
<dbReference type="Proteomes" id="UP000054621">
    <property type="component" value="Unassembled WGS sequence"/>
</dbReference>
<dbReference type="eggNOG" id="COG0659">
    <property type="taxonomic scope" value="Bacteria"/>
</dbReference>
<dbReference type="Gene3D" id="3.30.750.24">
    <property type="entry name" value="STAS domain"/>
    <property type="match status" value="1"/>
</dbReference>
<dbReference type="InterPro" id="IPR018490">
    <property type="entry name" value="cNMP-bd_dom_sf"/>
</dbReference>